<dbReference type="Gene3D" id="3.40.630.30">
    <property type="match status" value="1"/>
</dbReference>
<dbReference type="GO" id="GO:0016747">
    <property type="term" value="F:acyltransferase activity, transferring groups other than amino-acyl groups"/>
    <property type="evidence" value="ECO:0007669"/>
    <property type="project" value="InterPro"/>
</dbReference>
<dbReference type="Proteomes" id="UP000248646">
    <property type="component" value="Unassembled WGS sequence"/>
</dbReference>
<comment type="caution">
    <text evidence="4">The sequence shown here is derived from an EMBL/GenBank/DDBJ whole genome shotgun (WGS) entry which is preliminary data.</text>
</comment>
<organism evidence="4 5">
    <name type="scientific">Psychrobacillus insolitus</name>
    <dbReference type="NCBI Taxonomy" id="1461"/>
    <lineage>
        <taxon>Bacteria</taxon>
        <taxon>Bacillati</taxon>
        <taxon>Bacillota</taxon>
        <taxon>Bacilli</taxon>
        <taxon>Bacillales</taxon>
        <taxon>Bacillaceae</taxon>
        <taxon>Psychrobacillus</taxon>
    </lineage>
</organism>
<dbReference type="Pfam" id="PF00583">
    <property type="entry name" value="Acetyltransf_1"/>
    <property type="match status" value="1"/>
</dbReference>
<dbReference type="EMBL" id="QKZI01000001">
    <property type="protein sequence ID" value="PZX07746.1"/>
    <property type="molecule type" value="Genomic_DNA"/>
</dbReference>
<reference evidence="4 5" key="1">
    <citation type="submission" date="2018-06" db="EMBL/GenBank/DDBJ databases">
        <title>Genomic Encyclopedia of Type Strains, Phase IV (KMG-IV): sequencing the most valuable type-strain genomes for metagenomic binning, comparative biology and taxonomic classification.</title>
        <authorList>
            <person name="Goeker M."/>
        </authorList>
    </citation>
    <scope>NUCLEOTIDE SEQUENCE [LARGE SCALE GENOMIC DNA]</scope>
    <source>
        <strain evidence="4 5">DSM 5</strain>
    </source>
</reference>
<keyword evidence="1" id="KW-0808">Transferase</keyword>
<dbReference type="OrthoDB" id="2189687at2"/>
<evidence type="ECO:0000313" key="4">
    <source>
        <dbReference type="EMBL" id="PZX07746.1"/>
    </source>
</evidence>
<dbReference type="InterPro" id="IPR016181">
    <property type="entry name" value="Acyl_CoA_acyltransferase"/>
</dbReference>
<gene>
    <name evidence="4" type="ORF">C7437_101868</name>
</gene>
<dbReference type="RefSeq" id="WP_111438371.1">
    <property type="nucleotide sequence ID" value="NZ_QKZI01000001.1"/>
</dbReference>
<protein>
    <submittedName>
        <fullName evidence="4">Riboflavin biosynthesis RibT protein</fullName>
    </submittedName>
</protein>
<dbReference type="AlphaFoldDB" id="A0A2W7PHG5"/>
<accession>A0A2W7PHG5</accession>
<dbReference type="SUPFAM" id="SSF55729">
    <property type="entry name" value="Acyl-CoA N-acyltransferases (Nat)"/>
    <property type="match status" value="1"/>
</dbReference>
<sequence>MLLRYKKAFEKIAMGLLSFMPQEKDVKKLIETIRQYEKDSNWQLYLWKKEEDLVGIIGVQIFGEEAFIHHISVSPSHRGEGIGTEMVQKLSMSLGTISLKPTADIKLFFEKCKIEKEEE</sequence>
<keyword evidence="2" id="KW-0012">Acyltransferase</keyword>
<proteinExistence type="predicted"/>
<keyword evidence="5" id="KW-1185">Reference proteome</keyword>
<name>A0A2W7PHG5_9BACI</name>
<evidence type="ECO:0000313" key="5">
    <source>
        <dbReference type="Proteomes" id="UP000248646"/>
    </source>
</evidence>
<evidence type="ECO:0000256" key="1">
    <source>
        <dbReference type="ARBA" id="ARBA00022679"/>
    </source>
</evidence>
<dbReference type="PANTHER" id="PTHR43800">
    <property type="entry name" value="PEPTIDYL-LYSINE N-ACETYLTRANSFERASE YJAB"/>
    <property type="match status" value="1"/>
</dbReference>
<dbReference type="PROSITE" id="PS51186">
    <property type="entry name" value="GNAT"/>
    <property type="match status" value="1"/>
</dbReference>
<dbReference type="PANTHER" id="PTHR43800:SF1">
    <property type="entry name" value="PEPTIDYL-LYSINE N-ACETYLTRANSFERASE YJAB"/>
    <property type="match status" value="1"/>
</dbReference>
<dbReference type="InterPro" id="IPR000182">
    <property type="entry name" value="GNAT_dom"/>
</dbReference>
<dbReference type="CDD" id="cd04301">
    <property type="entry name" value="NAT_SF"/>
    <property type="match status" value="1"/>
</dbReference>
<evidence type="ECO:0000256" key="2">
    <source>
        <dbReference type="ARBA" id="ARBA00023315"/>
    </source>
</evidence>
<feature type="domain" description="N-acetyltransferase" evidence="3">
    <location>
        <begin position="3"/>
        <end position="119"/>
    </location>
</feature>
<evidence type="ECO:0000259" key="3">
    <source>
        <dbReference type="PROSITE" id="PS51186"/>
    </source>
</evidence>